<evidence type="ECO:0000256" key="2">
    <source>
        <dbReference type="SAM" id="MobiDB-lite"/>
    </source>
</evidence>
<dbReference type="SUPFAM" id="SSF53098">
    <property type="entry name" value="Ribonuclease H-like"/>
    <property type="match status" value="1"/>
</dbReference>
<sequence length="328" mass="35537">MCLTSSSSMTHCRGFEEDPSNNLCSSVPPQRTRPPSSSSEVGQPGFDVAKSYTGNNVPICVIEMGCNSVALHTIHLKSDLISVTVSIAVHSQLPVVGVDMILGNDLAGTKVFPYPIISAKPDVNGQDEALSLFSSIFPSCTVTRAQKKKFYDVIDLFSSFLVSSPETTESAGEGAYQIILPTGYCTQIMKLAHDHICSGHLGVTKTHNRIAFFWSSMKSSVSAFVRSCRICQLAGPLTKAKSGHQYILTIMCTATRYPEAVPLRSITTKAVVKELVNAYNPESLKVHWNTSIRRSSLRTDCVETGKDLVDGLPLLMLAVRSTVQESLG</sequence>
<dbReference type="EMBL" id="JACTAM010002534">
    <property type="protein sequence ID" value="KAI2644405.1"/>
    <property type="molecule type" value="Genomic_DNA"/>
</dbReference>
<gene>
    <name evidence="4" type="ORF">H4Q32_030892</name>
</gene>
<evidence type="ECO:0000259" key="3">
    <source>
        <dbReference type="Pfam" id="PF17921"/>
    </source>
</evidence>
<feature type="compositionally biased region" description="Polar residues" evidence="2">
    <location>
        <begin position="1"/>
        <end position="10"/>
    </location>
</feature>
<proteinExistence type="predicted"/>
<dbReference type="PANTHER" id="PTHR37984">
    <property type="entry name" value="PROTEIN CBG26694"/>
    <property type="match status" value="1"/>
</dbReference>
<dbReference type="PANTHER" id="PTHR37984:SF15">
    <property type="entry name" value="INTEGRASE CATALYTIC DOMAIN-CONTAINING PROTEIN"/>
    <property type="match status" value="1"/>
</dbReference>
<organism evidence="4 5">
    <name type="scientific">Labeo rohita</name>
    <name type="common">Indian major carp</name>
    <name type="synonym">Cyprinus rohita</name>
    <dbReference type="NCBI Taxonomy" id="84645"/>
    <lineage>
        <taxon>Eukaryota</taxon>
        <taxon>Metazoa</taxon>
        <taxon>Chordata</taxon>
        <taxon>Craniata</taxon>
        <taxon>Vertebrata</taxon>
        <taxon>Euteleostomi</taxon>
        <taxon>Actinopterygii</taxon>
        <taxon>Neopterygii</taxon>
        <taxon>Teleostei</taxon>
        <taxon>Ostariophysi</taxon>
        <taxon>Cypriniformes</taxon>
        <taxon>Cyprinidae</taxon>
        <taxon>Labeoninae</taxon>
        <taxon>Labeonini</taxon>
        <taxon>Labeo</taxon>
    </lineage>
</organism>
<dbReference type="InterPro" id="IPR041588">
    <property type="entry name" value="Integrase_H2C2"/>
</dbReference>
<dbReference type="InterPro" id="IPR036397">
    <property type="entry name" value="RNaseH_sf"/>
</dbReference>
<dbReference type="InterPro" id="IPR012337">
    <property type="entry name" value="RNaseH-like_sf"/>
</dbReference>
<feature type="compositionally biased region" description="Low complexity" evidence="2">
    <location>
        <begin position="25"/>
        <end position="39"/>
    </location>
</feature>
<feature type="region of interest" description="Disordered" evidence="2">
    <location>
        <begin position="1"/>
        <end position="45"/>
    </location>
</feature>
<reference evidence="4 5" key="1">
    <citation type="submission" date="2022-01" db="EMBL/GenBank/DDBJ databases">
        <title>A high-quality chromosome-level genome assembly of rohu carp, Labeo rohita.</title>
        <authorList>
            <person name="Arick M.A. II"/>
            <person name="Hsu C.-Y."/>
            <person name="Magbanua Z."/>
            <person name="Pechanova O."/>
            <person name="Grover C."/>
            <person name="Miller E."/>
            <person name="Thrash A."/>
            <person name="Ezzel L."/>
            <person name="Alam S."/>
            <person name="Benzie J."/>
            <person name="Hamilton M."/>
            <person name="Karsi A."/>
            <person name="Lawrence M.L."/>
            <person name="Peterson D.G."/>
        </authorList>
    </citation>
    <scope>NUCLEOTIDE SEQUENCE [LARGE SCALE GENOMIC DNA]</scope>
    <source>
        <strain evidence="5">BAU-BD-2019</strain>
        <tissue evidence="4">Blood</tissue>
    </source>
</reference>
<name>A0ABQ8L0Z9_LABRO</name>
<dbReference type="Gene3D" id="1.10.340.70">
    <property type="match status" value="1"/>
</dbReference>
<evidence type="ECO:0000313" key="4">
    <source>
        <dbReference type="EMBL" id="KAI2644405.1"/>
    </source>
</evidence>
<dbReference type="InterPro" id="IPR050951">
    <property type="entry name" value="Retrovirus_Pol_polyprotein"/>
</dbReference>
<dbReference type="Proteomes" id="UP000830375">
    <property type="component" value="Unassembled WGS sequence"/>
</dbReference>
<comment type="caution">
    <text evidence="4">The sequence shown here is derived from an EMBL/GenBank/DDBJ whole genome shotgun (WGS) entry which is preliminary data.</text>
</comment>
<accession>A0ABQ8L0Z9</accession>
<evidence type="ECO:0000256" key="1">
    <source>
        <dbReference type="ARBA" id="ARBA00039658"/>
    </source>
</evidence>
<dbReference type="Pfam" id="PF17921">
    <property type="entry name" value="Integrase_H2C2"/>
    <property type="match status" value="1"/>
</dbReference>
<keyword evidence="5" id="KW-1185">Reference proteome</keyword>
<evidence type="ECO:0000313" key="5">
    <source>
        <dbReference type="Proteomes" id="UP000830375"/>
    </source>
</evidence>
<dbReference type="Gene3D" id="3.30.420.10">
    <property type="entry name" value="Ribonuclease H-like superfamily/Ribonuclease H"/>
    <property type="match status" value="1"/>
</dbReference>
<protein>
    <recommendedName>
        <fullName evidence="1">Gypsy retrotransposon integrase-like protein 1</fullName>
    </recommendedName>
</protein>
<feature type="domain" description="Integrase zinc-binding" evidence="3">
    <location>
        <begin position="181"/>
        <end position="234"/>
    </location>
</feature>